<reference evidence="7" key="1">
    <citation type="submission" date="2022-10" db="EMBL/GenBank/DDBJ databases">
        <title>Culturing micro-colonial fungi from biological soil crusts in the Mojave desert and describing Neophaeococcomyces mojavensis, and introducing the new genera and species Taxawa tesnikishii.</title>
        <authorList>
            <person name="Kurbessoian T."/>
            <person name="Stajich J.E."/>
        </authorList>
    </citation>
    <scope>NUCLEOTIDE SEQUENCE</scope>
    <source>
        <strain evidence="7">TK_1</strain>
    </source>
</reference>
<accession>A0ABQ9P4T2</accession>
<keyword evidence="3" id="KW-0507">mRNA processing</keyword>
<dbReference type="EMBL" id="JAPDRL010000002">
    <property type="protein sequence ID" value="KAJ9669545.1"/>
    <property type="molecule type" value="Genomic_DNA"/>
</dbReference>
<evidence type="ECO:0000313" key="8">
    <source>
        <dbReference type="Proteomes" id="UP001172684"/>
    </source>
</evidence>
<sequence>MIGDATFAWATSDITLPSSPTNAPKPPPTTSNSTTNSADPYISTLLLTSSDLVLLQHKPFAPNRETMEEEDDDFYGPNEGSEAPNGGLKAPAETNGQPGARDVKAEEGLESGEEGEEEESSDSDIDIITERKDGPGAEHTPQPPRPIAIKPEPRHAPSAEPTPRSAQPSQPTQTHPLRTSFSSSTGRPPAPTRLKDGSTYPEIRTSTIDVNADPIYPPARKPITAIEIDVDLAEHTKPWRLPGADQSDFFNYGFDEFTWEMYRLKQQNMAKVQEEQKAETKHLEMFLTGGGGMPGAGSMPGAGGLPQVPAAPSVPTGPSSHQQAPPQQPPVGPGGASGMGGMGGMQMPGMAGMPGMEDPIMQQVMQHIMASGMDFSQIGPQDFEQLYRQIAAQQGGGGAGPPQGPVQAAQAAYGGQQGYGAQGQWGQQQQQGGYGRGGRGGRRY</sequence>
<feature type="region of interest" description="Disordered" evidence="5">
    <location>
        <begin position="59"/>
        <end position="206"/>
    </location>
</feature>
<feature type="compositionally biased region" description="Acidic residues" evidence="5">
    <location>
        <begin position="108"/>
        <end position="127"/>
    </location>
</feature>
<feature type="domain" description="Pre-mRNA polyadenylation factor Fip1" evidence="6">
    <location>
        <begin position="227"/>
        <end position="269"/>
    </location>
</feature>
<feature type="region of interest" description="Disordered" evidence="5">
    <location>
        <begin position="393"/>
        <end position="444"/>
    </location>
</feature>
<feature type="compositionally biased region" description="Polar residues" evidence="5">
    <location>
        <begin position="164"/>
        <end position="186"/>
    </location>
</feature>
<feature type="compositionally biased region" description="Gly residues" evidence="5">
    <location>
        <begin position="288"/>
        <end position="304"/>
    </location>
</feature>
<feature type="compositionally biased region" description="Low complexity" evidence="5">
    <location>
        <begin position="30"/>
        <end position="39"/>
    </location>
</feature>
<evidence type="ECO:0000256" key="2">
    <source>
        <dbReference type="ARBA" id="ARBA00007459"/>
    </source>
</evidence>
<evidence type="ECO:0000313" key="7">
    <source>
        <dbReference type="EMBL" id="KAJ9669545.1"/>
    </source>
</evidence>
<comment type="subcellular location">
    <subcellularLocation>
        <location evidence="1">Nucleus</location>
    </subcellularLocation>
</comment>
<evidence type="ECO:0000256" key="3">
    <source>
        <dbReference type="ARBA" id="ARBA00022664"/>
    </source>
</evidence>
<dbReference type="Pfam" id="PF05182">
    <property type="entry name" value="Fip1"/>
    <property type="match status" value="1"/>
</dbReference>
<evidence type="ECO:0000259" key="6">
    <source>
        <dbReference type="Pfam" id="PF05182"/>
    </source>
</evidence>
<dbReference type="InterPro" id="IPR007854">
    <property type="entry name" value="Fip1_dom"/>
</dbReference>
<evidence type="ECO:0000256" key="5">
    <source>
        <dbReference type="SAM" id="MobiDB-lite"/>
    </source>
</evidence>
<name>A0ABQ9P4T2_9PEZI</name>
<dbReference type="PANTHER" id="PTHR13484:SF0">
    <property type="entry name" value="PRE-MRNA 3'-END-PROCESSING FACTOR FIP1"/>
    <property type="match status" value="1"/>
</dbReference>
<feature type="compositionally biased region" description="Gly residues" evidence="5">
    <location>
        <begin position="333"/>
        <end position="346"/>
    </location>
</feature>
<keyword evidence="4" id="KW-0539">Nucleus</keyword>
<feature type="region of interest" description="Disordered" evidence="5">
    <location>
        <begin position="1"/>
        <end position="39"/>
    </location>
</feature>
<protein>
    <submittedName>
        <fullName evidence="7">Cleavage polyadenylation factor subunit fip1</fullName>
    </submittedName>
</protein>
<organism evidence="7 8">
    <name type="scientific">Coniosporium apollinis</name>
    <dbReference type="NCBI Taxonomy" id="61459"/>
    <lineage>
        <taxon>Eukaryota</taxon>
        <taxon>Fungi</taxon>
        <taxon>Dikarya</taxon>
        <taxon>Ascomycota</taxon>
        <taxon>Pezizomycotina</taxon>
        <taxon>Dothideomycetes</taxon>
        <taxon>Dothideomycetes incertae sedis</taxon>
        <taxon>Coniosporium</taxon>
    </lineage>
</organism>
<dbReference type="PANTHER" id="PTHR13484">
    <property type="entry name" value="FIP1-LIKE 1 PROTEIN"/>
    <property type="match status" value="1"/>
</dbReference>
<comment type="similarity">
    <text evidence="2">Belongs to the FIP1 family.</text>
</comment>
<evidence type="ECO:0000256" key="1">
    <source>
        <dbReference type="ARBA" id="ARBA00004123"/>
    </source>
</evidence>
<dbReference type="InterPro" id="IPR051187">
    <property type="entry name" value="Pre-mRNA_3'-end_processing_reg"/>
</dbReference>
<feature type="compositionally biased region" description="Low complexity" evidence="5">
    <location>
        <begin position="405"/>
        <end position="414"/>
    </location>
</feature>
<comment type="caution">
    <text evidence="7">The sequence shown here is derived from an EMBL/GenBank/DDBJ whole genome shotgun (WGS) entry which is preliminary data.</text>
</comment>
<evidence type="ECO:0000256" key="4">
    <source>
        <dbReference type="ARBA" id="ARBA00023242"/>
    </source>
</evidence>
<gene>
    <name evidence="7" type="primary">FIP1</name>
    <name evidence="7" type="ORF">H2201_000412</name>
</gene>
<keyword evidence="8" id="KW-1185">Reference proteome</keyword>
<dbReference type="Proteomes" id="UP001172684">
    <property type="component" value="Unassembled WGS sequence"/>
</dbReference>
<feature type="region of interest" description="Disordered" evidence="5">
    <location>
        <begin position="288"/>
        <end position="354"/>
    </location>
</feature>
<proteinExistence type="inferred from homology"/>